<evidence type="ECO:0000313" key="4">
    <source>
        <dbReference type="EMBL" id="PUZ59704.1"/>
    </source>
</evidence>
<dbReference type="SUPFAM" id="SSF47459">
    <property type="entry name" value="HLH, helix-loop-helix DNA-binding domain"/>
    <property type="match status" value="1"/>
</dbReference>
<dbReference type="InterPro" id="IPR044660">
    <property type="entry name" value="IBH1-like"/>
</dbReference>
<keyword evidence="5" id="KW-1185">Reference proteome</keyword>
<dbReference type="OrthoDB" id="1922093at2759"/>
<sequence>MGDYSHVLSRLPATRRTCSSEAARRDVPAGRRGTAAQQADSTYITAMETLRAATISLPAFRASRLAHCLHLLPLRQQSQGRNMRGPSAASAADKGTVATFKRDLLRNLLVGLRARAEACSFDTMSLQERKRVVKCSAGEAMAAAREAAPGGARARWTKAVLAAAAASSSSSPGATCEARRSRCKRVVRRCVGAKRMGRGCYAAAKNAAAASTDVARRLVRRRTMALRKVIPGGDAARDEAALIREAMDYVVHLRAQVDVLRRVSAAVQRSTILRDPAQSTGES</sequence>
<keyword evidence="2" id="KW-0805">Transcription regulation</keyword>
<gene>
    <name evidence="4" type="ORF">GQ55_4G063800</name>
</gene>
<accession>A0A2T7DVU7</accession>
<dbReference type="PANTHER" id="PTHR33124:SF2">
    <property type="entry name" value="OS06G0653200 PROTEIN"/>
    <property type="match status" value="1"/>
</dbReference>
<reference evidence="4 5" key="1">
    <citation type="submission" date="2018-04" db="EMBL/GenBank/DDBJ databases">
        <title>WGS assembly of Panicum hallii var. hallii HAL2.</title>
        <authorList>
            <person name="Lovell J."/>
            <person name="Jenkins J."/>
            <person name="Lowry D."/>
            <person name="Mamidi S."/>
            <person name="Sreedasyam A."/>
            <person name="Weng X."/>
            <person name="Barry K."/>
            <person name="Bonette J."/>
            <person name="Campitelli B."/>
            <person name="Daum C."/>
            <person name="Gordon S."/>
            <person name="Gould B."/>
            <person name="Lipzen A."/>
            <person name="MacQueen A."/>
            <person name="Palacio-Mejia J."/>
            <person name="Plott C."/>
            <person name="Shakirov E."/>
            <person name="Shu S."/>
            <person name="Yoshinaga Y."/>
            <person name="Zane M."/>
            <person name="Rokhsar D."/>
            <person name="Grimwood J."/>
            <person name="Schmutz J."/>
            <person name="Juenger T."/>
        </authorList>
    </citation>
    <scope>NUCLEOTIDE SEQUENCE [LARGE SCALE GENOMIC DNA]</scope>
    <source>
        <strain evidence="5">cv. HAL2</strain>
    </source>
</reference>
<organism evidence="4 5">
    <name type="scientific">Panicum hallii var. hallii</name>
    <dbReference type="NCBI Taxonomy" id="1504633"/>
    <lineage>
        <taxon>Eukaryota</taxon>
        <taxon>Viridiplantae</taxon>
        <taxon>Streptophyta</taxon>
        <taxon>Embryophyta</taxon>
        <taxon>Tracheophyta</taxon>
        <taxon>Spermatophyta</taxon>
        <taxon>Magnoliopsida</taxon>
        <taxon>Liliopsida</taxon>
        <taxon>Poales</taxon>
        <taxon>Poaceae</taxon>
        <taxon>PACMAD clade</taxon>
        <taxon>Panicoideae</taxon>
        <taxon>Panicodae</taxon>
        <taxon>Paniceae</taxon>
        <taxon>Panicinae</taxon>
        <taxon>Panicum</taxon>
        <taxon>Panicum sect. Panicum</taxon>
    </lineage>
</organism>
<evidence type="ECO:0000313" key="5">
    <source>
        <dbReference type="Proteomes" id="UP000244336"/>
    </source>
</evidence>
<dbReference type="InterPro" id="IPR036638">
    <property type="entry name" value="HLH_DNA-bd_sf"/>
</dbReference>
<protein>
    <recommendedName>
        <fullName evidence="6">BHLH domain-containing protein</fullName>
    </recommendedName>
</protein>
<dbReference type="Proteomes" id="UP000244336">
    <property type="component" value="Chromosome 4"/>
</dbReference>
<comment type="similarity">
    <text evidence="1">Belongs to the bHLH protein family.</text>
</comment>
<evidence type="ECO:0000256" key="2">
    <source>
        <dbReference type="ARBA" id="ARBA00023015"/>
    </source>
</evidence>
<name>A0A2T7DVU7_9POAL</name>
<dbReference type="GO" id="GO:0006355">
    <property type="term" value="P:regulation of DNA-templated transcription"/>
    <property type="evidence" value="ECO:0007669"/>
    <property type="project" value="InterPro"/>
</dbReference>
<evidence type="ECO:0008006" key="6">
    <source>
        <dbReference type="Google" id="ProtNLM"/>
    </source>
</evidence>
<dbReference type="STRING" id="1504633.A0A2T7DVU7"/>
<evidence type="ECO:0000256" key="3">
    <source>
        <dbReference type="ARBA" id="ARBA00023163"/>
    </source>
</evidence>
<dbReference type="GO" id="GO:0046983">
    <property type="term" value="F:protein dimerization activity"/>
    <property type="evidence" value="ECO:0007669"/>
    <property type="project" value="InterPro"/>
</dbReference>
<dbReference type="PANTHER" id="PTHR33124">
    <property type="entry name" value="TRANSCRIPTION FACTOR IBH1-LIKE 1"/>
    <property type="match status" value="1"/>
</dbReference>
<keyword evidence="3" id="KW-0804">Transcription</keyword>
<dbReference type="AlphaFoldDB" id="A0A2T7DVU7"/>
<dbReference type="EMBL" id="CM009752">
    <property type="protein sequence ID" value="PUZ59704.1"/>
    <property type="molecule type" value="Genomic_DNA"/>
</dbReference>
<dbReference type="Gramene" id="PUZ59704">
    <property type="protein sequence ID" value="PUZ59704"/>
    <property type="gene ID" value="GQ55_4G063800"/>
</dbReference>
<evidence type="ECO:0000256" key="1">
    <source>
        <dbReference type="ARBA" id="ARBA00005510"/>
    </source>
</evidence>
<proteinExistence type="inferred from homology"/>